<proteinExistence type="predicted"/>
<dbReference type="EMBL" id="LAZR01046048">
    <property type="protein sequence ID" value="KKK97446.1"/>
    <property type="molecule type" value="Genomic_DNA"/>
</dbReference>
<evidence type="ECO:0000313" key="1">
    <source>
        <dbReference type="EMBL" id="KKK97446.1"/>
    </source>
</evidence>
<feature type="non-terminal residue" evidence="1">
    <location>
        <position position="101"/>
    </location>
</feature>
<protein>
    <submittedName>
        <fullName evidence="1">Uncharacterized protein</fullName>
    </submittedName>
</protein>
<comment type="caution">
    <text evidence="1">The sequence shown here is derived from an EMBL/GenBank/DDBJ whole genome shotgun (WGS) entry which is preliminary data.</text>
</comment>
<reference evidence="1" key="1">
    <citation type="journal article" date="2015" name="Nature">
        <title>Complex archaea that bridge the gap between prokaryotes and eukaryotes.</title>
        <authorList>
            <person name="Spang A."/>
            <person name="Saw J.H."/>
            <person name="Jorgensen S.L."/>
            <person name="Zaremba-Niedzwiedzka K."/>
            <person name="Martijn J."/>
            <person name="Lind A.E."/>
            <person name="van Eijk R."/>
            <person name="Schleper C."/>
            <person name="Guy L."/>
            <person name="Ettema T.J."/>
        </authorList>
    </citation>
    <scope>NUCLEOTIDE SEQUENCE</scope>
</reference>
<dbReference type="AlphaFoldDB" id="A0A0F9CLE7"/>
<gene>
    <name evidence="1" type="ORF">LCGC14_2652660</name>
</gene>
<accession>A0A0F9CLE7</accession>
<sequence length="101" mass="11066">MPIDFESPLFSTMYRRRTRRFPQGGRLASKRAGLNYDSSEQPVPLNDIETAILCFAAAGITGVTTEEIRHLLGHLTVIGRTAASPCASLTIHLFFSNDNGV</sequence>
<organism evidence="1">
    <name type="scientific">marine sediment metagenome</name>
    <dbReference type="NCBI Taxonomy" id="412755"/>
    <lineage>
        <taxon>unclassified sequences</taxon>
        <taxon>metagenomes</taxon>
        <taxon>ecological metagenomes</taxon>
    </lineage>
</organism>
<name>A0A0F9CLE7_9ZZZZ</name>